<name>A0A8J6UAM7_9FLAO</name>
<proteinExistence type="predicted"/>
<dbReference type="Proteomes" id="UP000602057">
    <property type="component" value="Unassembled WGS sequence"/>
</dbReference>
<accession>A0A8J6UAM7</accession>
<gene>
    <name evidence="1" type="ORF">ICJ84_08480</name>
</gene>
<dbReference type="Pfam" id="PF19781">
    <property type="entry name" value="DUF6266"/>
    <property type="match status" value="1"/>
</dbReference>
<evidence type="ECO:0000313" key="1">
    <source>
        <dbReference type="EMBL" id="MBD0835468.1"/>
    </source>
</evidence>
<protein>
    <submittedName>
        <fullName evidence="1">Uncharacterized protein</fullName>
    </submittedName>
</protein>
<reference evidence="1" key="1">
    <citation type="journal article" date="2013" name="Int. J. Syst. Evol. Microbiol.">
        <title>Aestuariibaculum suncheonense gen. nov., sp. nov., a marine bacterium of the family Flavobacteriaceae isolated from a tidal flat and emended descriptions of the genera Gaetbulibacter and Tamlana.</title>
        <authorList>
            <person name="Jeong S.H."/>
            <person name="Park M.S."/>
            <person name="Jin H.M."/>
            <person name="Lee K."/>
            <person name="Park W."/>
            <person name="Jeon C.O."/>
        </authorList>
    </citation>
    <scope>NUCLEOTIDE SEQUENCE</scope>
    <source>
        <strain evidence="1">SC17</strain>
    </source>
</reference>
<sequence>MATYQQGILGDFSGKVGPVIGARWRGKAVLRSIPSKSQKPPSPAQQLQRDKFKYIHNFLAPIKPLLANTFGTATGSRSCYNQAISYHLKEAVRHHGNAFEMLYTKVLISMGPLCGLEQPVVTHPENGRLFMAWTDNSNQSMAYATDALLVVAYAPAIKQFACFTASAYREDASCVLDFEPVFHGLEVQLWAGFTHSQTQQSATSRYLGCYMV</sequence>
<reference evidence="1" key="2">
    <citation type="submission" date="2020-09" db="EMBL/GenBank/DDBJ databases">
        <authorList>
            <person name="Wu Z."/>
        </authorList>
    </citation>
    <scope>NUCLEOTIDE SEQUENCE</scope>
    <source>
        <strain evidence="1">SC17</strain>
    </source>
</reference>
<dbReference type="EMBL" id="JACVXC010000003">
    <property type="protein sequence ID" value="MBD0835468.1"/>
    <property type="molecule type" value="Genomic_DNA"/>
</dbReference>
<dbReference type="RefSeq" id="WP_188215965.1">
    <property type="nucleotide sequence ID" value="NZ_BAABGH010000005.1"/>
</dbReference>
<organism evidence="1 2">
    <name type="scientific">Aestuariibaculum suncheonense</name>
    <dbReference type="NCBI Taxonomy" id="1028745"/>
    <lineage>
        <taxon>Bacteria</taxon>
        <taxon>Pseudomonadati</taxon>
        <taxon>Bacteroidota</taxon>
        <taxon>Flavobacteriia</taxon>
        <taxon>Flavobacteriales</taxon>
        <taxon>Flavobacteriaceae</taxon>
    </lineage>
</organism>
<evidence type="ECO:0000313" key="2">
    <source>
        <dbReference type="Proteomes" id="UP000602057"/>
    </source>
</evidence>
<keyword evidence="2" id="KW-1185">Reference proteome</keyword>
<comment type="caution">
    <text evidence="1">The sequence shown here is derived from an EMBL/GenBank/DDBJ whole genome shotgun (WGS) entry which is preliminary data.</text>
</comment>
<dbReference type="AlphaFoldDB" id="A0A8J6UAM7"/>
<dbReference type="InterPro" id="IPR046233">
    <property type="entry name" value="DUF6266"/>
</dbReference>